<evidence type="ECO:0000256" key="2">
    <source>
        <dbReference type="ARBA" id="ARBA00001966"/>
    </source>
</evidence>
<comment type="caution">
    <text evidence="14">The sequence shown here is derived from an EMBL/GenBank/DDBJ whole genome shotgun (WGS) entry which is preliminary data.</text>
</comment>
<dbReference type="InterPro" id="IPR044298">
    <property type="entry name" value="MIG/MutY"/>
</dbReference>
<comment type="catalytic activity">
    <reaction evidence="1">
        <text>Hydrolyzes free adenine bases from 7,8-dihydro-8-oxoguanine:adenine mismatched double-stranded DNA, leaving an apurinic site.</text>
        <dbReference type="EC" id="3.2.2.31"/>
    </reaction>
</comment>
<dbReference type="Pfam" id="PF00730">
    <property type="entry name" value="HhH-GPD"/>
    <property type="match status" value="1"/>
</dbReference>
<comment type="cofactor">
    <cofactor evidence="2">
        <name>[4Fe-4S] cluster</name>
        <dbReference type="ChEBI" id="CHEBI:49883"/>
    </cofactor>
</comment>
<keyword evidence="8" id="KW-0378">Hydrolase</keyword>
<name>A0A1F4XKH9_9BACT</name>
<evidence type="ECO:0000256" key="8">
    <source>
        <dbReference type="ARBA" id="ARBA00022801"/>
    </source>
</evidence>
<sequence>MSLFIASIWQWFENNNRDLPWRRTRDPYAICVSEFMLQQTQVDRVIPKYFRWLELFPTWKSLAETSTAQVISEWSGLGYNSRALRLQKLARAVVDKYQGILPSGEEDLLDLPGIGPYTARALQAFAFEKEVTVIDTNIERIMLRYFWAKAEHERTELEKRLLKVITDKAAKQHIPFARYFFQALMDFGALVCKAKPQCSICPLKMTCKAFAVQKFVVHRPKQSHFPHSKRYYRGQLLRELKNKHRITIHSLRQVDIQKYSWSEIIQSLQKDGLVAVHEKPEEYVTLPQ</sequence>
<keyword evidence="9" id="KW-0408">Iron</keyword>
<dbReference type="GO" id="GO:0000701">
    <property type="term" value="F:purine-specific mismatch base pair DNA N-glycosylase activity"/>
    <property type="evidence" value="ECO:0007669"/>
    <property type="project" value="UniProtKB-EC"/>
</dbReference>
<dbReference type="GO" id="GO:0035485">
    <property type="term" value="F:adenine/guanine mispair binding"/>
    <property type="evidence" value="ECO:0007669"/>
    <property type="project" value="TreeGrafter"/>
</dbReference>
<evidence type="ECO:0000313" key="14">
    <source>
        <dbReference type="EMBL" id="OGC82156.1"/>
    </source>
</evidence>
<keyword evidence="7" id="KW-0227">DNA damage</keyword>
<evidence type="ECO:0000256" key="4">
    <source>
        <dbReference type="ARBA" id="ARBA00012045"/>
    </source>
</evidence>
<evidence type="ECO:0000256" key="7">
    <source>
        <dbReference type="ARBA" id="ARBA00022763"/>
    </source>
</evidence>
<dbReference type="InterPro" id="IPR000445">
    <property type="entry name" value="HhH_motif"/>
</dbReference>
<dbReference type="EMBL" id="MEWR01000010">
    <property type="protein sequence ID" value="OGC82156.1"/>
    <property type="molecule type" value="Genomic_DNA"/>
</dbReference>
<keyword evidence="11" id="KW-0234">DNA repair</keyword>
<evidence type="ECO:0000313" key="15">
    <source>
        <dbReference type="Proteomes" id="UP000177614"/>
    </source>
</evidence>
<dbReference type="PANTHER" id="PTHR42944">
    <property type="entry name" value="ADENINE DNA GLYCOSYLASE"/>
    <property type="match status" value="1"/>
</dbReference>
<dbReference type="STRING" id="1817814.A2V81_01495"/>
<feature type="domain" description="HhH-GPD" evidence="13">
    <location>
        <begin position="36"/>
        <end position="190"/>
    </location>
</feature>
<dbReference type="InterPro" id="IPR023170">
    <property type="entry name" value="HhH_base_excis_C"/>
</dbReference>
<evidence type="ECO:0000256" key="5">
    <source>
        <dbReference type="ARBA" id="ARBA00022023"/>
    </source>
</evidence>
<dbReference type="Gene3D" id="1.10.340.30">
    <property type="entry name" value="Hypothetical protein, domain 2"/>
    <property type="match status" value="1"/>
</dbReference>
<dbReference type="SUPFAM" id="SSF48150">
    <property type="entry name" value="DNA-glycosylase"/>
    <property type="match status" value="1"/>
</dbReference>
<keyword evidence="10" id="KW-0411">Iron-sulfur</keyword>
<evidence type="ECO:0000256" key="1">
    <source>
        <dbReference type="ARBA" id="ARBA00000843"/>
    </source>
</evidence>
<dbReference type="GO" id="GO:0006298">
    <property type="term" value="P:mismatch repair"/>
    <property type="evidence" value="ECO:0007669"/>
    <property type="project" value="TreeGrafter"/>
</dbReference>
<evidence type="ECO:0000256" key="3">
    <source>
        <dbReference type="ARBA" id="ARBA00008343"/>
    </source>
</evidence>
<dbReference type="SMART" id="SM00478">
    <property type="entry name" value="ENDO3c"/>
    <property type="match status" value="1"/>
</dbReference>
<dbReference type="InterPro" id="IPR004036">
    <property type="entry name" value="Endonuclease-III-like_CS2"/>
</dbReference>
<dbReference type="GO" id="GO:0006284">
    <property type="term" value="P:base-excision repair"/>
    <property type="evidence" value="ECO:0007669"/>
    <property type="project" value="InterPro"/>
</dbReference>
<dbReference type="Proteomes" id="UP000177614">
    <property type="component" value="Unassembled WGS sequence"/>
</dbReference>
<evidence type="ECO:0000256" key="9">
    <source>
        <dbReference type="ARBA" id="ARBA00023004"/>
    </source>
</evidence>
<dbReference type="CDD" id="cd00056">
    <property type="entry name" value="ENDO3c"/>
    <property type="match status" value="1"/>
</dbReference>
<dbReference type="InterPro" id="IPR003265">
    <property type="entry name" value="HhH-GPD_domain"/>
</dbReference>
<dbReference type="AlphaFoldDB" id="A0A1F4XKH9"/>
<dbReference type="PROSITE" id="PS01155">
    <property type="entry name" value="ENDONUCLEASE_III_2"/>
    <property type="match status" value="1"/>
</dbReference>
<proteinExistence type="inferred from homology"/>
<keyword evidence="6" id="KW-0479">Metal-binding</keyword>
<evidence type="ECO:0000256" key="12">
    <source>
        <dbReference type="ARBA" id="ARBA00023295"/>
    </source>
</evidence>
<dbReference type="GO" id="GO:0032357">
    <property type="term" value="F:oxidized purine DNA binding"/>
    <property type="evidence" value="ECO:0007669"/>
    <property type="project" value="TreeGrafter"/>
</dbReference>
<organism evidence="14 15">
    <name type="scientific">Candidatus Abawacabacteria bacterium RBG_16_42_10</name>
    <dbReference type="NCBI Taxonomy" id="1817814"/>
    <lineage>
        <taxon>Bacteria</taxon>
        <taxon>Candidatus Abawacaibacteriota</taxon>
    </lineage>
</organism>
<dbReference type="Gene3D" id="1.10.1670.10">
    <property type="entry name" value="Helix-hairpin-Helix base-excision DNA repair enzymes (C-terminal)"/>
    <property type="match status" value="1"/>
</dbReference>
<evidence type="ECO:0000259" key="13">
    <source>
        <dbReference type="SMART" id="SM00478"/>
    </source>
</evidence>
<dbReference type="EC" id="3.2.2.31" evidence="4"/>
<reference evidence="14 15" key="1">
    <citation type="journal article" date="2016" name="Nat. Commun.">
        <title>Thousands of microbial genomes shed light on interconnected biogeochemical processes in an aquifer system.</title>
        <authorList>
            <person name="Anantharaman K."/>
            <person name="Brown C.T."/>
            <person name="Hug L.A."/>
            <person name="Sharon I."/>
            <person name="Castelle C.J."/>
            <person name="Probst A.J."/>
            <person name="Thomas B.C."/>
            <person name="Singh A."/>
            <person name="Wilkins M.J."/>
            <person name="Karaoz U."/>
            <person name="Brodie E.L."/>
            <person name="Williams K.H."/>
            <person name="Hubbard S.S."/>
            <person name="Banfield J.F."/>
        </authorList>
    </citation>
    <scope>NUCLEOTIDE SEQUENCE [LARGE SCALE GENOMIC DNA]</scope>
</reference>
<keyword evidence="12" id="KW-0326">Glycosidase</keyword>
<gene>
    <name evidence="14" type="ORF">A2V81_01495</name>
</gene>
<dbReference type="Pfam" id="PF00633">
    <property type="entry name" value="HHH"/>
    <property type="match status" value="1"/>
</dbReference>
<evidence type="ECO:0000256" key="10">
    <source>
        <dbReference type="ARBA" id="ARBA00023014"/>
    </source>
</evidence>
<evidence type="ECO:0000256" key="11">
    <source>
        <dbReference type="ARBA" id="ARBA00023204"/>
    </source>
</evidence>
<accession>A0A1F4XKH9</accession>
<dbReference type="InterPro" id="IPR011257">
    <property type="entry name" value="DNA_glycosylase"/>
</dbReference>
<dbReference type="PANTHER" id="PTHR42944:SF1">
    <property type="entry name" value="ADENINE DNA GLYCOSYLASE"/>
    <property type="match status" value="1"/>
</dbReference>
<dbReference type="GO" id="GO:0051536">
    <property type="term" value="F:iron-sulfur cluster binding"/>
    <property type="evidence" value="ECO:0007669"/>
    <property type="project" value="UniProtKB-KW"/>
</dbReference>
<protein>
    <recommendedName>
        <fullName evidence="5">Adenine DNA glycosylase</fullName>
        <ecNumber evidence="4">3.2.2.31</ecNumber>
    </recommendedName>
</protein>
<dbReference type="GO" id="GO:0046872">
    <property type="term" value="F:metal ion binding"/>
    <property type="evidence" value="ECO:0007669"/>
    <property type="project" value="UniProtKB-KW"/>
</dbReference>
<comment type="similarity">
    <text evidence="3">Belongs to the Nth/MutY family.</text>
</comment>
<evidence type="ECO:0000256" key="6">
    <source>
        <dbReference type="ARBA" id="ARBA00022723"/>
    </source>
</evidence>
<dbReference type="GO" id="GO:0034039">
    <property type="term" value="F:8-oxo-7,8-dihydroguanine DNA N-glycosylase activity"/>
    <property type="evidence" value="ECO:0007669"/>
    <property type="project" value="TreeGrafter"/>
</dbReference>